<sequence length="270" mass="30525">MSNSGFIGLIKKNYHSLMNIFSTSGSSSDSDAGSSPRRLNAFNVTISRRAKFHTLLSQKDTVTKLINLYRQNECLWNPSCPDYKSAEYQEKVWKDIASAIDTNMPVVPVKRKVHVLRDQWEAAGRKELPMPKLFDYPDFGFLTHAVAETAASAVEQLTNIQVVELDRIDSGSEAMQADHTDFAESSNRNTSNTEQTVALLPSEYIISNKGQHIANLCEVIRIDLEQIHDEFFFEAKWKILDVLRDAQLKQLQRLQEGQKAKLDDADSTTI</sequence>
<dbReference type="InParanoid" id="A0A6I8V7P8"/>
<dbReference type="AlphaFoldDB" id="A0A6I8V7P8"/>
<evidence type="ECO:0000259" key="1">
    <source>
        <dbReference type="PROSITE" id="PS51029"/>
    </source>
</evidence>
<evidence type="ECO:0000313" key="2">
    <source>
        <dbReference type="Proteomes" id="UP000001819"/>
    </source>
</evidence>
<dbReference type="Proteomes" id="UP000001819">
    <property type="component" value="Chromosome 4"/>
</dbReference>
<feature type="domain" description="MADF" evidence="1">
    <location>
        <begin position="64"/>
        <end position="147"/>
    </location>
</feature>
<reference evidence="3" key="1">
    <citation type="submission" date="2025-08" db="UniProtKB">
        <authorList>
            <consortium name="RefSeq"/>
        </authorList>
    </citation>
    <scope>IDENTIFICATION</scope>
    <source>
        <strain evidence="3">MV-25-SWS-2005</strain>
        <tissue evidence="3">Whole body</tissue>
    </source>
</reference>
<dbReference type="InterPro" id="IPR006578">
    <property type="entry name" value="MADF-dom"/>
</dbReference>
<protein>
    <submittedName>
        <fullName evidence="3">Uncharacterized protein isoform X1</fullName>
    </submittedName>
</protein>
<accession>A0A6I8V7P8</accession>
<dbReference type="SMART" id="SM00595">
    <property type="entry name" value="MADF"/>
    <property type="match status" value="1"/>
</dbReference>
<gene>
    <name evidence="3" type="primary">LOC26534377</name>
</gene>
<dbReference type="Pfam" id="PF10545">
    <property type="entry name" value="MADF_DNA_bdg"/>
    <property type="match status" value="1"/>
</dbReference>
<dbReference type="PANTHER" id="PTHR21505:SF12">
    <property type="entry name" value="MADF DOMAIN-CONTAINING PROTEIN-RELATED"/>
    <property type="match status" value="1"/>
</dbReference>
<name>A0A6I8V7P8_DROPS</name>
<proteinExistence type="predicted"/>
<evidence type="ECO:0000313" key="3">
    <source>
        <dbReference type="RefSeq" id="XP_015035582.2"/>
    </source>
</evidence>
<keyword evidence="2" id="KW-1185">Reference proteome</keyword>
<organism evidence="2 3">
    <name type="scientific">Drosophila pseudoobscura pseudoobscura</name>
    <name type="common">Fruit fly</name>
    <dbReference type="NCBI Taxonomy" id="46245"/>
    <lineage>
        <taxon>Eukaryota</taxon>
        <taxon>Metazoa</taxon>
        <taxon>Ecdysozoa</taxon>
        <taxon>Arthropoda</taxon>
        <taxon>Hexapoda</taxon>
        <taxon>Insecta</taxon>
        <taxon>Pterygota</taxon>
        <taxon>Neoptera</taxon>
        <taxon>Endopterygota</taxon>
        <taxon>Diptera</taxon>
        <taxon>Brachycera</taxon>
        <taxon>Muscomorpha</taxon>
        <taxon>Ephydroidea</taxon>
        <taxon>Drosophilidae</taxon>
        <taxon>Drosophila</taxon>
        <taxon>Sophophora</taxon>
    </lineage>
</organism>
<dbReference type="PROSITE" id="PS51029">
    <property type="entry name" value="MADF"/>
    <property type="match status" value="1"/>
</dbReference>
<dbReference type="PANTHER" id="PTHR21505">
    <property type="entry name" value="MADF DOMAIN-CONTAINING PROTEIN-RELATED"/>
    <property type="match status" value="1"/>
</dbReference>
<dbReference type="RefSeq" id="XP_015035582.2">
    <property type="nucleotide sequence ID" value="XM_015180096.2"/>
</dbReference>